<protein>
    <submittedName>
        <fullName evidence="2">DUF1345 domain-containing protein</fullName>
    </submittedName>
</protein>
<keyword evidence="1" id="KW-1133">Transmembrane helix</keyword>
<feature type="transmembrane region" description="Helical" evidence="1">
    <location>
        <begin position="47"/>
        <end position="70"/>
    </location>
</feature>
<dbReference type="Proteomes" id="UP001274321">
    <property type="component" value="Unassembled WGS sequence"/>
</dbReference>
<gene>
    <name evidence="2" type="ORF">SCD90_15100</name>
</gene>
<name>A0ABU4RRC1_9HYPH</name>
<dbReference type="RefSeq" id="WP_319845521.1">
    <property type="nucleotide sequence ID" value="NZ_JAXAFJ010000011.1"/>
</dbReference>
<feature type="transmembrane region" description="Helical" evidence="1">
    <location>
        <begin position="164"/>
        <end position="183"/>
    </location>
</feature>
<evidence type="ECO:0000313" key="3">
    <source>
        <dbReference type="Proteomes" id="UP001274321"/>
    </source>
</evidence>
<dbReference type="InterPro" id="IPR009781">
    <property type="entry name" value="DUF1345"/>
</dbReference>
<evidence type="ECO:0000313" key="2">
    <source>
        <dbReference type="EMBL" id="MDX6807397.1"/>
    </source>
</evidence>
<feature type="transmembrane region" description="Helical" evidence="1">
    <location>
        <begin position="116"/>
        <end position="144"/>
    </location>
</feature>
<dbReference type="EMBL" id="JAXAFJ010000011">
    <property type="protein sequence ID" value="MDX6807397.1"/>
    <property type="molecule type" value="Genomic_DNA"/>
</dbReference>
<organism evidence="2 3">
    <name type="scientific">Terrihabitans rhizophilus</name>
    <dbReference type="NCBI Taxonomy" id="3092662"/>
    <lineage>
        <taxon>Bacteria</taxon>
        <taxon>Pseudomonadati</taxon>
        <taxon>Pseudomonadota</taxon>
        <taxon>Alphaproteobacteria</taxon>
        <taxon>Hyphomicrobiales</taxon>
        <taxon>Terrihabitans</taxon>
    </lineage>
</organism>
<keyword evidence="3" id="KW-1185">Reference proteome</keyword>
<keyword evidence="1" id="KW-0812">Transmembrane</keyword>
<proteinExistence type="predicted"/>
<keyword evidence="1" id="KW-0472">Membrane</keyword>
<feature type="transmembrane region" description="Helical" evidence="1">
    <location>
        <begin position="20"/>
        <end position="40"/>
    </location>
</feature>
<reference evidence="2 3" key="1">
    <citation type="submission" date="2023-11" db="EMBL/GenBank/DDBJ databases">
        <authorList>
            <person name="Bao R."/>
        </authorList>
    </citation>
    <scope>NUCLEOTIDE SEQUENCE [LARGE SCALE GENOMIC DNA]</scope>
    <source>
        <strain evidence="2 3">PJ23</strain>
    </source>
</reference>
<dbReference type="Pfam" id="PF07077">
    <property type="entry name" value="DUF1345"/>
    <property type="match status" value="1"/>
</dbReference>
<comment type="caution">
    <text evidence="2">The sequence shown here is derived from an EMBL/GenBank/DDBJ whole genome shotgun (WGS) entry which is preliminary data.</text>
</comment>
<feature type="transmembrane region" description="Helical" evidence="1">
    <location>
        <begin position="82"/>
        <end position="104"/>
    </location>
</feature>
<sequence length="222" mass="24045">MVPVSKSFLTTRLPHFVGTQPRILLCMALTVVAFILGGSFELSTRLLLAWNFGALLYLVLAGSMMLTASADHIRQRSDDLDPAAWIVTVLTVIAALASLGATGFELHAVKAATGDAGWRIMLAGSTIIVSWFFLHTLLALHYAHDHYNPDTGIGLKFPDDPQEPTYWDFLYFSFTIGAAAQTSDVEVASSRLRRVVLAHTILAFLFNTAILALAINVGAGLL</sequence>
<feature type="transmembrane region" description="Helical" evidence="1">
    <location>
        <begin position="195"/>
        <end position="219"/>
    </location>
</feature>
<accession>A0ABU4RRC1</accession>
<evidence type="ECO:0000256" key="1">
    <source>
        <dbReference type="SAM" id="Phobius"/>
    </source>
</evidence>